<dbReference type="GO" id="GO:0006487">
    <property type="term" value="P:protein N-linked glycosylation"/>
    <property type="evidence" value="ECO:0007669"/>
    <property type="project" value="TreeGrafter"/>
</dbReference>
<sequence length="291" mass="33081">MNEVIVSEIVEADPLSPLERARSDFVRDMVQRREPTSLGSATWSAAPTPKRIVQFWDDLQRLPQDVKACMSSWKQLERSGFTLEVFDKRSASAFIRNRLGARYEDAFNRCYHPSMMSDYFRYSYVFVEGGFYIDADDVYHGTPVEQLFVDGRLKLQPFCYDIATSRMVEPSIFTKPGANQPGWIFYFNTTPLIASARHPIVERALMNATVSLEADSTSGLPEVQATTGPGNLTRSVFEILGEGCSHDAMMVAHDWELISSSQWPLSYRDDSRNWRLSNQQAYCAPSLLDVR</sequence>
<dbReference type="GO" id="GO:0000009">
    <property type="term" value="F:alpha-1,6-mannosyltransferase activity"/>
    <property type="evidence" value="ECO:0007669"/>
    <property type="project" value="InterPro"/>
</dbReference>
<proteinExistence type="predicted"/>
<dbReference type="SUPFAM" id="SSF53448">
    <property type="entry name" value="Nucleotide-diphospho-sugar transferases"/>
    <property type="match status" value="1"/>
</dbReference>
<accession>A0A1H6ME04</accession>
<keyword evidence="2" id="KW-1185">Reference proteome</keyword>
<dbReference type="EMBL" id="FNXF01000009">
    <property type="protein sequence ID" value="SEH97302.1"/>
    <property type="molecule type" value="Genomic_DNA"/>
</dbReference>
<dbReference type="InterPro" id="IPR029044">
    <property type="entry name" value="Nucleotide-diphossugar_trans"/>
</dbReference>
<organism evidence="1 2">
    <name type="scientific">Rheinheimera pacifica</name>
    <dbReference type="NCBI Taxonomy" id="173990"/>
    <lineage>
        <taxon>Bacteria</taxon>
        <taxon>Pseudomonadati</taxon>
        <taxon>Pseudomonadota</taxon>
        <taxon>Gammaproteobacteria</taxon>
        <taxon>Chromatiales</taxon>
        <taxon>Chromatiaceae</taxon>
        <taxon>Rheinheimera</taxon>
    </lineage>
</organism>
<dbReference type="RefSeq" id="WP_218141366.1">
    <property type="nucleotide sequence ID" value="NZ_FNXF01000009.1"/>
</dbReference>
<dbReference type="InterPro" id="IPR039367">
    <property type="entry name" value="Och1-like"/>
</dbReference>
<protein>
    <recommendedName>
        <fullName evidence="3">Glycosyltransferase sugar-binding region containing DXD motif-containing protein</fullName>
    </recommendedName>
</protein>
<dbReference type="InterPro" id="IPR007577">
    <property type="entry name" value="GlycoTrfase_DXD_sugar-bd_CS"/>
</dbReference>
<dbReference type="Gene3D" id="3.90.550.20">
    <property type="match status" value="1"/>
</dbReference>
<dbReference type="STRING" id="173990.SAMN05660691_02513"/>
<dbReference type="PANTHER" id="PTHR31834">
    <property type="entry name" value="INITIATION-SPECIFIC ALPHA-1,6-MANNOSYLTRANSFERASE"/>
    <property type="match status" value="1"/>
</dbReference>
<gene>
    <name evidence="1" type="ORF">SAMN05660691_02513</name>
</gene>
<dbReference type="Pfam" id="PF04488">
    <property type="entry name" value="Gly_transf_sug"/>
    <property type="match status" value="1"/>
</dbReference>
<evidence type="ECO:0008006" key="3">
    <source>
        <dbReference type="Google" id="ProtNLM"/>
    </source>
</evidence>
<evidence type="ECO:0000313" key="1">
    <source>
        <dbReference type="EMBL" id="SEH97302.1"/>
    </source>
</evidence>
<dbReference type="PANTHER" id="PTHR31834:SF1">
    <property type="entry name" value="INITIATION-SPECIFIC ALPHA-1,6-MANNOSYLTRANSFERASE"/>
    <property type="match status" value="1"/>
</dbReference>
<dbReference type="Proteomes" id="UP000199371">
    <property type="component" value="Unassembled WGS sequence"/>
</dbReference>
<evidence type="ECO:0000313" key="2">
    <source>
        <dbReference type="Proteomes" id="UP000199371"/>
    </source>
</evidence>
<reference evidence="2" key="1">
    <citation type="submission" date="2016-10" db="EMBL/GenBank/DDBJ databases">
        <authorList>
            <person name="Varghese N."/>
            <person name="Submissions S."/>
        </authorList>
    </citation>
    <scope>NUCLEOTIDE SEQUENCE [LARGE SCALE GENOMIC DNA]</scope>
    <source>
        <strain evidence="2">DSM 17616</strain>
    </source>
</reference>
<name>A0A1H6ME04_9GAMM</name>
<dbReference type="AlphaFoldDB" id="A0A1H6ME04"/>